<gene>
    <name evidence="1" type="ORF">IAB00_00985</name>
</gene>
<dbReference type="AlphaFoldDB" id="A0A9D1HIR3"/>
<dbReference type="EMBL" id="DVMH01000005">
    <property type="protein sequence ID" value="HIU09820.1"/>
    <property type="molecule type" value="Genomic_DNA"/>
</dbReference>
<protein>
    <submittedName>
        <fullName evidence="1">Uncharacterized protein</fullName>
    </submittedName>
</protein>
<comment type="caution">
    <text evidence="1">The sequence shown here is derived from an EMBL/GenBank/DDBJ whole genome shotgun (WGS) entry which is preliminary data.</text>
</comment>
<sequence>MGKCEGCPYKTCIGPINCNDPCRGQVVERYFLPSGTEVVIMDGAYRNKTPEQLKMVWQGVVDAHMAVANRIARDEQRKQNALNASGE</sequence>
<evidence type="ECO:0000313" key="2">
    <source>
        <dbReference type="Proteomes" id="UP000824124"/>
    </source>
</evidence>
<reference evidence="1" key="1">
    <citation type="submission" date="2020-10" db="EMBL/GenBank/DDBJ databases">
        <authorList>
            <person name="Gilroy R."/>
        </authorList>
    </citation>
    <scope>NUCLEOTIDE SEQUENCE</scope>
    <source>
        <strain evidence="1">2830</strain>
    </source>
</reference>
<proteinExistence type="predicted"/>
<reference evidence="1" key="2">
    <citation type="journal article" date="2021" name="PeerJ">
        <title>Extensive microbial diversity within the chicken gut microbiome revealed by metagenomics and culture.</title>
        <authorList>
            <person name="Gilroy R."/>
            <person name="Ravi A."/>
            <person name="Getino M."/>
            <person name="Pursley I."/>
            <person name="Horton D.L."/>
            <person name="Alikhan N.F."/>
            <person name="Baker D."/>
            <person name="Gharbi K."/>
            <person name="Hall N."/>
            <person name="Watson M."/>
            <person name="Adriaenssens E.M."/>
            <person name="Foster-Nyarko E."/>
            <person name="Jarju S."/>
            <person name="Secka A."/>
            <person name="Antonio M."/>
            <person name="Oren A."/>
            <person name="Chaudhuri R.R."/>
            <person name="La Ragione R."/>
            <person name="Hildebrand F."/>
            <person name="Pallen M.J."/>
        </authorList>
    </citation>
    <scope>NUCLEOTIDE SEQUENCE</scope>
    <source>
        <strain evidence="1">2830</strain>
    </source>
</reference>
<name>A0A9D1HIR3_9FIRM</name>
<evidence type="ECO:0000313" key="1">
    <source>
        <dbReference type="EMBL" id="HIU09820.1"/>
    </source>
</evidence>
<dbReference type="Proteomes" id="UP000824124">
    <property type="component" value="Unassembled WGS sequence"/>
</dbReference>
<accession>A0A9D1HIR3</accession>
<organism evidence="1 2">
    <name type="scientific">Candidatus Avidehalobacter gallistercoris</name>
    <dbReference type="NCBI Taxonomy" id="2840694"/>
    <lineage>
        <taxon>Bacteria</taxon>
        <taxon>Bacillati</taxon>
        <taxon>Bacillota</taxon>
        <taxon>Clostridia</taxon>
        <taxon>Eubacteriales</taxon>
        <taxon>Peptococcaceae</taxon>
        <taxon>Peptococcaceae incertae sedis</taxon>
        <taxon>Candidatus Avidehalobacter</taxon>
    </lineage>
</organism>